<dbReference type="PANTHER" id="PTHR10794:SF63">
    <property type="entry name" value="ALPHA_BETA HYDROLASE 1, ISOFORM A"/>
    <property type="match status" value="1"/>
</dbReference>
<dbReference type="InterPro" id="IPR050960">
    <property type="entry name" value="AB_hydrolase_4_sf"/>
</dbReference>
<keyword evidence="5" id="KW-1185">Reference proteome</keyword>
<dbReference type="InterPro" id="IPR000073">
    <property type="entry name" value="AB_hydrolase_1"/>
</dbReference>
<keyword evidence="4" id="KW-0378">Hydrolase</keyword>
<dbReference type="PROSITE" id="PS01133">
    <property type="entry name" value="UPF0017"/>
    <property type="match status" value="1"/>
</dbReference>
<dbReference type="GO" id="GO:0008126">
    <property type="term" value="F:acetylesterase activity"/>
    <property type="evidence" value="ECO:0007669"/>
    <property type="project" value="TreeGrafter"/>
</dbReference>
<evidence type="ECO:0000256" key="1">
    <source>
        <dbReference type="ARBA" id="ARBA00010884"/>
    </source>
</evidence>
<feature type="transmembrane region" description="Helical" evidence="2">
    <location>
        <begin position="12"/>
        <end position="31"/>
    </location>
</feature>
<evidence type="ECO:0000259" key="3">
    <source>
        <dbReference type="Pfam" id="PF00561"/>
    </source>
</evidence>
<dbReference type="GO" id="GO:0051793">
    <property type="term" value="P:medium-chain fatty acid catabolic process"/>
    <property type="evidence" value="ECO:0007669"/>
    <property type="project" value="TreeGrafter"/>
</dbReference>
<proteinExistence type="inferred from homology"/>
<dbReference type="EMBL" id="ML122316">
    <property type="protein sequence ID" value="RPD53742.1"/>
    <property type="molecule type" value="Genomic_DNA"/>
</dbReference>
<dbReference type="SUPFAM" id="SSF53474">
    <property type="entry name" value="alpha/beta-Hydrolases"/>
    <property type="match status" value="1"/>
</dbReference>
<dbReference type="Proteomes" id="UP000313359">
    <property type="component" value="Unassembled WGS sequence"/>
</dbReference>
<reference evidence="4" key="1">
    <citation type="journal article" date="2018" name="Genome Biol. Evol.">
        <title>Genomics and development of Lentinus tigrinus, a white-rot wood-decaying mushroom with dimorphic fruiting bodies.</title>
        <authorList>
            <person name="Wu B."/>
            <person name="Xu Z."/>
            <person name="Knudson A."/>
            <person name="Carlson A."/>
            <person name="Chen N."/>
            <person name="Kovaka S."/>
            <person name="LaButti K."/>
            <person name="Lipzen A."/>
            <person name="Pennachio C."/>
            <person name="Riley R."/>
            <person name="Schakwitz W."/>
            <person name="Umezawa K."/>
            <person name="Ohm R.A."/>
            <person name="Grigoriev I.V."/>
            <person name="Nagy L.G."/>
            <person name="Gibbons J."/>
            <person name="Hibbett D."/>
        </authorList>
    </citation>
    <scope>NUCLEOTIDE SEQUENCE [LARGE SCALE GENOMIC DNA]</scope>
    <source>
        <strain evidence="4">ALCF2SS1-6</strain>
    </source>
</reference>
<dbReference type="InterPro" id="IPR029058">
    <property type="entry name" value="AB_hydrolase_fold"/>
</dbReference>
<evidence type="ECO:0000313" key="5">
    <source>
        <dbReference type="Proteomes" id="UP000313359"/>
    </source>
</evidence>
<keyword evidence="2" id="KW-0472">Membrane</keyword>
<dbReference type="Gene3D" id="3.40.50.1820">
    <property type="entry name" value="alpha/beta hydrolase"/>
    <property type="match status" value="1"/>
</dbReference>
<gene>
    <name evidence="4" type="ORF">L227DRAFT_581101</name>
</gene>
<dbReference type="Pfam" id="PF00561">
    <property type="entry name" value="Abhydrolase_1"/>
    <property type="match status" value="1"/>
</dbReference>
<dbReference type="PANTHER" id="PTHR10794">
    <property type="entry name" value="ABHYDROLASE DOMAIN-CONTAINING PROTEIN"/>
    <property type="match status" value="1"/>
</dbReference>
<evidence type="ECO:0000256" key="2">
    <source>
        <dbReference type="SAM" id="Phobius"/>
    </source>
</evidence>
<dbReference type="OrthoDB" id="5954035at2759"/>
<sequence length="474" mass="52258">MSLTFLDWPDDIRVLLTAGVLALLSAARALWRYLRGTRQPFVTLYMSPDSATLRREGGGPAKTLAELVVDKVPALWPSSTFNSPWYLPNGDAHTMYSSIADFSKVDPIVYERKLLELPDKGIVAVDITPPLSSHPVSQGENVLFVAHGLTGGSHESYVRAVLSRVTPDKSAGGLGFRAVVLNFRGCNGSPVVTPRLYHAGSSDDVGNVILWICHAFPECKIYGIGFSLGANILTKYAGEEGEDCPLQGFVTLANPWHFVRGAHFLPSTFTGRFIYRWVLGGALRTLLHLHRRVFLEAPELPVSRATLENFFNRPRVTLRQYDETIQAPLFGFESAWDYYAKISSYKVIPGIKVPCLAINSIDDPITGPRSLPTSQVARSPYLILAVTQGGGHLGWYERTGDGRIGRWYAKPVVQFLAALLEYGQEQRRKPGLVLLGADHARQAGRDDVGFRVLSREQSELVASGTETSKLFTGW</sequence>
<feature type="domain" description="AB hydrolase-1" evidence="3">
    <location>
        <begin position="142"/>
        <end position="393"/>
    </location>
</feature>
<keyword evidence="2" id="KW-1133">Transmembrane helix</keyword>
<protein>
    <submittedName>
        <fullName evidence="4">AB-hydrolase YheT</fullName>
    </submittedName>
</protein>
<dbReference type="STRING" id="1328759.A0A5C2RQ55"/>
<accession>A0A5C2RQ55</accession>
<keyword evidence="2" id="KW-0812">Transmembrane</keyword>
<dbReference type="AlphaFoldDB" id="A0A5C2RQ55"/>
<evidence type="ECO:0000313" key="4">
    <source>
        <dbReference type="EMBL" id="RPD53742.1"/>
    </source>
</evidence>
<organism evidence="4 5">
    <name type="scientific">Lentinus tigrinus ALCF2SS1-6</name>
    <dbReference type="NCBI Taxonomy" id="1328759"/>
    <lineage>
        <taxon>Eukaryota</taxon>
        <taxon>Fungi</taxon>
        <taxon>Dikarya</taxon>
        <taxon>Basidiomycota</taxon>
        <taxon>Agaricomycotina</taxon>
        <taxon>Agaricomycetes</taxon>
        <taxon>Polyporales</taxon>
        <taxon>Polyporaceae</taxon>
        <taxon>Lentinus</taxon>
    </lineage>
</organism>
<dbReference type="GO" id="GO:0051792">
    <property type="term" value="P:medium-chain fatty acid biosynthetic process"/>
    <property type="evidence" value="ECO:0007669"/>
    <property type="project" value="TreeGrafter"/>
</dbReference>
<name>A0A5C2RQ55_9APHY</name>
<dbReference type="GO" id="GO:0047372">
    <property type="term" value="F:monoacylglycerol lipase activity"/>
    <property type="evidence" value="ECO:0007669"/>
    <property type="project" value="TreeGrafter"/>
</dbReference>
<comment type="similarity">
    <text evidence="1">Belongs to the AB hydrolase superfamily. AB hydrolase 4 family.</text>
</comment>
<dbReference type="InterPro" id="IPR000952">
    <property type="entry name" value="AB_hydrolase_4_CS"/>
</dbReference>